<reference evidence="8" key="1">
    <citation type="submission" date="2020-05" db="EMBL/GenBank/DDBJ databases">
        <authorList>
            <person name="Chiriac C."/>
            <person name="Salcher M."/>
            <person name="Ghai R."/>
            <person name="Kavagutti S V."/>
        </authorList>
    </citation>
    <scope>NUCLEOTIDE SEQUENCE</scope>
</reference>
<dbReference type="PROSITE" id="PS01326">
    <property type="entry name" value="DAP_EPIMERASE"/>
    <property type="match status" value="1"/>
</dbReference>
<gene>
    <name evidence="8" type="ORF">UFOPK2593_00728</name>
    <name evidence="9" type="ORF">UFOPK4234_01065</name>
</gene>
<accession>A0A6J6PW98</accession>
<dbReference type="EMBL" id="CAEZXW010000037">
    <property type="protein sequence ID" value="CAB4702999.1"/>
    <property type="molecule type" value="Genomic_DNA"/>
</dbReference>
<dbReference type="GO" id="GO:0009089">
    <property type="term" value="P:lysine biosynthetic process via diaminopimelate"/>
    <property type="evidence" value="ECO:0007669"/>
    <property type="project" value="UniProtKB-UniPathway"/>
</dbReference>
<dbReference type="EC" id="5.1.1.7" evidence="3"/>
<evidence type="ECO:0000256" key="7">
    <source>
        <dbReference type="ARBA" id="ARBA00051712"/>
    </source>
</evidence>
<dbReference type="Gene3D" id="3.10.310.10">
    <property type="entry name" value="Diaminopimelate Epimerase, Chain A, domain 1"/>
    <property type="match status" value="2"/>
</dbReference>
<evidence type="ECO:0000313" key="8">
    <source>
        <dbReference type="EMBL" id="CAB4702999.1"/>
    </source>
</evidence>
<keyword evidence="4" id="KW-0028">Amino-acid biosynthesis</keyword>
<evidence type="ECO:0000256" key="3">
    <source>
        <dbReference type="ARBA" id="ARBA00013080"/>
    </source>
</evidence>
<comment type="catalytic activity">
    <reaction evidence="7">
        <text>(2S,6S)-2,6-diaminopimelate = meso-2,6-diaminopimelate</text>
        <dbReference type="Rhea" id="RHEA:15393"/>
        <dbReference type="ChEBI" id="CHEBI:57609"/>
        <dbReference type="ChEBI" id="CHEBI:57791"/>
        <dbReference type="EC" id="5.1.1.7"/>
    </reaction>
</comment>
<evidence type="ECO:0000313" key="9">
    <source>
        <dbReference type="EMBL" id="CAB5040132.1"/>
    </source>
</evidence>
<sequence length="265" mass="28183">MTPSTPLRATKGHGTENEFILIPEGNLSPSDIASLCNRNSGVGADGLIQIKQRDGHWFMDYRNSDGSLAEMCGNGIRVMAKYLYDRGLESRTSFDIDTRAGIKRIEIKADGRISAGMGAVVIELGTPTVTYGGNSWLGFKVSVGNPHAVVFLESLALLPEVLEKPTVTPARLFPDGVNVEFVEILGERHLSMRVFERGVGETRSCGTGTCAVAVAAAAQAGVVGASTWRVDVLGGSLEIDIDALGEVTMTGPAVLVNDFEVNIDE</sequence>
<dbReference type="GO" id="GO:0008837">
    <property type="term" value="F:diaminopimelate epimerase activity"/>
    <property type="evidence" value="ECO:0007669"/>
    <property type="project" value="UniProtKB-EC"/>
</dbReference>
<protein>
    <recommendedName>
        <fullName evidence="3">diaminopimelate epimerase</fullName>
        <ecNumber evidence="3">5.1.1.7</ecNumber>
    </recommendedName>
</protein>
<dbReference type="PANTHER" id="PTHR31689">
    <property type="entry name" value="DIAMINOPIMELATE EPIMERASE, CHLOROPLASTIC"/>
    <property type="match status" value="1"/>
</dbReference>
<keyword evidence="6" id="KW-0413">Isomerase</keyword>
<evidence type="ECO:0000256" key="2">
    <source>
        <dbReference type="ARBA" id="ARBA00010219"/>
    </source>
</evidence>
<dbReference type="PANTHER" id="PTHR31689:SF0">
    <property type="entry name" value="DIAMINOPIMELATE EPIMERASE"/>
    <property type="match status" value="1"/>
</dbReference>
<dbReference type="UniPathway" id="UPA00034">
    <property type="reaction ID" value="UER00025"/>
</dbReference>
<dbReference type="AlphaFoldDB" id="A0A6J6PW98"/>
<dbReference type="NCBIfam" id="TIGR00652">
    <property type="entry name" value="DapF"/>
    <property type="match status" value="1"/>
</dbReference>
<keyword evidence="5" id="KW-0457">Lysine biosynthesis</keyword>
<dbReference type="InterPro" id="IPR001653">
    <property type="entry name" value="DAP_epimerase_DapF"/>
</dbReference>
<name>A0A6J6PW98_9ZZZZ</name>
<dbReference type="GO" id="GO:0005829">
    <property type="term" value="C:cytosol"/>
    <property type="evidence" value="ECO:0007669"/>
    <property type="project" value="TreeGrafter"/>
</dbReference>
<evidence type="ECO:0000256" key="6">
    <source>
        <dbReference type="ARBA" id="ARBA00023235"/>
    </source>
</evidence>
<organism evidence="8">
    <name type="scientific">freshwater metagenome</name>
    <dbReference type="NCBI Taxonomy" id="449393"/>
    <lineage>
        <taxon>unclassified sequences</taxon>
        <taxon>metagenomes</taxon>
        <taxon>ecological metagenomes</taxon>
    </lineage>
</organism>
<dbReference type="EMBL" id="CAFBQA010000060">
    <property type="protein sequence ID" value="CAB5040132.1"/>
    <property type="molecule type" value="Genomic_DNA"/>
</dbReference>
<dbReference type="SUPFAM" id="SSF54506">
    <property type="entry name" value="Diaminopimelate epimerase-like"/>
    <property type="match status" value="2"/>
</dbReference>
<dbReference type="InterPro" id="IPR018510">
    <property type="entry name" value="DAP_epimerase_AS"/>
</dbReference>
<dbReference type="HAMAP" id="MF_00197">
    <property type="entry name" value="DAP_epimerase"/>
    <property type="match status" value="1"/>
</dbReference>
<comment type="pathway">
    <text evidence="1">Amino-acid biosynthesis; L-lysine biosynthesis via DAP pathway; DL-2,6-diaminopimelate from LL-2,6-diaminopimelate: step 1/1.</text>
</comment>
<evidence type="ECO:0000256" key="4">
    <source>
        <dbReference type="ARBA" id="ARBA00022605"/>
    </source>
</evidence>
<evidence type="ECO:0000256" key="1">
    <source>
        <dbReference type="ARBA" id="ARBA00005196"/>
    </source>
</evidence>
<comment type="similarity">
    <text evidence="2">Belongs to the diaminopimelate epimerase family.</text>
</comment>
<evidence type="ECO:0000256" key="5">
    <source>
        <dbReference type="ARBA" id="ARBA00023154"/>
    </source>
</evidence>
<dbReference type="Pfam" id="PF01678">
    <property type="entry name" value="DAP_epimerase"/>
    <property type="match status" value="2"/>
</dbReference>
<proteinExistence type="inferred from homology"/>